<gene>
    <name evidence="1" type="ORF">LCGC14_1352240</name>
</gene>
<dbReference type="AlphaFoldDB" id="A0A0F9KWM6"/>
<name>A0A0F9KWM6_9ZZZZ</name>
<dbReference type="EMBL" id="LAZR01008368">
    <property type="protein sequence ID" value="KKM79206.1"/>
    <property type="molecule type" value="Genomic_DNA"/>
</dbReference>
<accession>A0A0F9KWM6</accession>
<sequence length="119" mass="13068">MLVSDLFIGAKVWTKVSGKRRRVVVISETRETRGHGRSGRRERFYQMGHLVPSRSTGEARVEPLPILRSAKQLHKCGHGYDAFAPLGVAANTVPVCIDCQSRYDGSVRAANRDSMGVGS</sequence>
<evidence type="ECO:0000313" key="1">
    <source>
        <dbReference type="EMBL" id="KKM79206.1"/>
    </source>
</evidence>
<protein>
    <submittedName>
        <fullName evidence="1">Uncharacterized protein</fullName>
    </submittedName>
</protein>
<reference evidence="1" key="1">
    <citation type="journal article" date="2015" name="Nature">
        <title>Complex archaea that bridge the gap between prokaryotes and eukaryotes.</title>
        <authorList>
            <person name="Spang A."/>
            <person name="Saw J.H."/>
            <person name="Jorgensen S.L."/>
            <person name="Zaremba-Niedzwiedzka K."/>
            <person name="Martijn J."/>
            <person name="Lind A.E."/>
            <person name="van Eijk R."/>
            <person name="Schleper C."/>
            <person name="Guy L."/>
            <person name="Ettema T.J."/>
        </authorList>
    </citation>
    <scope>NUCLEOTIDE SEQUENCE</scope>
</reference>
<proteinExistence type="predicted"/>
<organism evidence="1">
    <name type="scientific">marine sediment metagenome</name>
    <dbReference type="NCBI Taxonomy" id="412755"/>
    <lineage>
        <taxon>unclassified sequences</taxon>
        <taxon>metagenomes</taxon>
        <taxon>ecological metagenomes</taxon>
    </lineage>
</organism>
<comment type="caution">
    <text evidence="1">The sequence shown here is derived from an EMBL/GenBank/DDBJ whole genome shotgun (WGS) entry which is preliminary data.</text>
</comment>